<comment type="caution">
    <text evidence="2">The sequence shown here is derived from an EMBL/GenBank/DDBJ whole genome shotgun (WGS) entry which is preliminary data.</text>
</comment>
<sequence length="87" mass="10133">MLNLSSFLMLLHWFNCCSCCLSRFWAKFSANVSTDKFLRLVEPDDGDAWHWSGCSLCDMFRERSVGDDDVDEWIFEDDELSLALARL</sequence>
<evidence type="ECO:0000256" key="1">
    <source>
        <dbReference type="SAM" id="SignalP"/>
    </source>
</evidence>
<keyword evidence="3" id="KW-1185">Reference proteome</keyword>
<protein>
    <recommendedName>
        <fullName evidence="4">Secreted protein</fullName>
    </recommendedName>
</protein>
<accession>A0A3M7RCM1</accession>
<keyword evidence="1" id="KW-0732">Signal</keyword>
<evidence type="ECO:0008006" key="4">
    <source>
        <dbReference type="Google" id="ProtNLM"/>
    </source>
</evidence>
<dbReference type="AlphaFoldDB" id="A0A3M7RCM1"/>
<name>A0A3M7RCM1_BRAPC</name>
<organism evidence="2 3">
    <name type="scientific">Brachionus plicatilis</name>
    <name type="common">Marine rotifer</name>
    <name type="synonym">Brachionus muelleri</name>
    <dbReference type="NCBI Taxonomy" id="10195"/>
    <lineage>
        <taxon>Eukaryota</taxon>
        <taxon>Metazoa</taxon>
        <taxon>Spiralia</taxon>
        <taxon>Gnathifera</taxon>
        <taxon>Rotifera</taxon>
        <taxon>Eurotatoria</taxon>
        <taxon>Monogononta</taxon>
        <taxon>Pseudotrocha</taxon>
        <taxon>Ploima</taxon>
        <taxon>Brachionidae</taxon>
        <taxon>Brachionus</taxon>
    </lineage>
</organism>
<feature type="chain" id="PRO_5018303001" description="Secreted protein" evidence="1">
    <location>
        <begin position="20"/>
        <end position="87"/>
    </location>
</feature>
<dbReference type="Proteomes" id="UP000276133">
    <property type="component" value="Unassembled WGS sequence"/>
</dbReference>
<evidence type="ECO:0000313" key="2">
    <source>
        <dbReference type="EMBL" id="RNA21025.1"/>
    </source>
</evidence>
<evidence type="ECO:0000313" key="3">
    <source>
        <dbReference type="Proteomes" id="UP000276133"/>
    </source>
</evidence>
<feature type="signal peptide" evidence="1">
    <location>
        <begin position="1"/>
        <end position="19"/>
    </location>
</feature>
<gene>
    <name evidence="2" type="ORF">BpHYR1_019478</name>
</gene>
<dbReference type="EMBL" id="REGN01003747">
    <property type="protein sequence ID" value="RNA21025.1"/>
    <property type="molecule type" value="Genomic_DNA"/>
</dbReference>
<proteinExistence type="predicted"/>
<reference evidence="2 3" key="1">
    <citation type="journal article" date="2018" name="Sci. Rep.">
        <title>Genomic signatures of local adaptation to the degree of environmental predictability in rotifers.</title>
        <authorList>
            <person name="Franch-Gras L."/>
            <person name="Hahn C."/>
            <person name="Garcia-Roger E.M."/>
            <person name="Carmona M.J."/>
            <person name="Serra M."/>
            <person name="Gomez A."/>
        </authorList>
    </citation>
    <scope>NUCLEOTIDE SEQUENCE [LARGE SCALE GENOMIC DNA]</scope>
    <source>
        <strain evidence="2">HYR1</strain>
    </source>
</reference>